<sequence>MGGKSFAKPASRLTTAELDKLTSLCQLSLAAIFSRIERLRCITSKSSHGDLDLLCSFDEPDIRIGSAEVGVTSIEAGKEAPGEEGNVVRVRRFCDTVSAALGADGWVLAFYGYPIIALQVPHTVTSPSGEIEEAFWQVDIALVHPDMLDAYLVTCSYNIVFALLVLACQALSPSLWFKRKSLCLRHRPFSGHPIIQITLIDDQDELWEWLGLDMAVWHAGFDNYVAIYRWITTNPAGSALVDAWNRVAAGTMDGVRIEYKRFHTRIDGVPEFIAWLKANRVVSPSDRSAHGPITSPRRNSSALDSGQELPLDDIVIPLLKRSGQLKSYSAQVEPIWANVLRIVANTEKRKANKEKAKRDEEAARAKRAALAAEAKKGSSGSSAELAKGASNLKVDGGG</sequence>
<dbReference type="EMBL" id="JAKWFO010000005">
    <property type="protein sequence ID" value="KAI9636902.1"/>
    <property type="molecule type" value="Genomic_DNA"/>
</dbReference>
<dbReference type="GeneID" id="77732723"/>
<dbReference type="RefSeq" id="XP_052946679.1">
    <property type="nucleotide sequence ID" value="XM_053093518.1"/>
</dbReference>
<feature type="compositionally biased region" description="Basic and acidic residues" evidence="1">
    <location>
        <begin position="349"/>
        <end position="364"/>
    </location>
</feature>
<feature type="region of interest" description="Disordered" evidence="1">
    <location>
        <begin position="284"/>
        <end position="306"/>
    </location>
</feature>
<feature type="region of interest" description="Disordered" evidence="1">
    <location>
        <begin position="349"/>
        <end position="398"/>
    </location>
</feature>
<dbReference type="AlphaFoldDB" id="A0AA38H967"/>
<name>A0AA38H967_9TREE</name>
<keyword evidence="3" id="KW-1185">Reference proteome</keyword>
<protein>
    <submittedName>
        <fullName evidence="2">Uncharacterized protein</fullName>
    </submittedName>
</protein>
<reference evidence="2" key="1">
    <citation type="journal article" date="2022" name="G3 (Bethesda)">
        <title>High quality genome of the basidiomycete yeast Dioszegia hungarica PDD-24b-2 isolated from cloud water.</title>
        <authorList>
            <person name="Jarrige D."/>
            <person name="Haridas S."/>
            <person name="Bleykasten-Grosshans C."/>
            <person name="Joly M."/>
            <person name="Nadalig T."/>
            <person name="Sancelme M."/>
            <person name="Vuilleumier S."/>
            <person name="Grigoriev I.V."/>
            <person name="Amato P."/>
            <person name="Bringel F."/>
        </authorList>
    </citation>
    <scope>NUCLEOTIDE SEQUENCE</scope>
    <source>
        <strain evidence="2">PDD-24b-2</strain>
    </source>
</reference>
<evidence type="ECO:0000313" key="2">
    <source>
        <dbReference type="EMBL" id="KAI9636902.1"/>
    </source>
</evidence>
<feature type="compositionally biased region" description="Low complexity" evidence="1">
    <location>
        <begin position="368"/>
        <end position="390"/>
    </location>
</feature>
<evidence type="ECO:0000256" key="1">
    <source>
        <dbReference type="SAM" id="MobiDB-lite"/>
    </source>
</evidence>
<comment type="caution">
    <text evidence="2">The sequence shown here is derived from an EMBL/GenBank/DDBJ whole genome shotgun (WGS) entry which is preliminary data.</text>
</comment>
<accession>A0AA38H967</accession>
<gene>
    <name evidence="2" type="ORF">MKK02DRAFT_45611</name>
</gene>
<dbReference type="Proteomes" id="UP001164286">
    <property type="component" value="Unassembled WGS sequence"/>
</dbReference>
<evidence type="ECO:0000313" key="3">
    <source>
        <dbReference type="Proteomes" id="UP001164286"/>
    </source>
</evidence>
<proteinExistence type="predicted"/>
<organism evidence="2 3">
    <name type="scientific">Dioszegia hungarica</name>
    <dbReference type="NCBI Taxonomy" id="4972"/>
    <lineage>
        <taxon>Eukaryota</taxon>
        <taxon>Fungi</taxon>
        <taxon>Dikarya</taxon>
        <taxon>Basidiomycota</taxon>
        <taxon>Agaricomycotina</taxon>
        <taxon>Tremellomycetes</taxon>
        <taxon>Tremellales</taxon>
        <taxon>Bulleribasidiaceae</taxon>
        <taxon>Dioszegia</taxon>
    </lineage>
</organism>